<dbReference type="RefSeq" id="XP_001751157.1">
    <property type="nucleotide sequence ID" value="XM_001751105.1"/>
</dbReference>
<keyword evidence="8" id="KW-1185">Reference proteome</keyword>
<dbReference type="Proteomes" id="UP000001357">
    <property type="component" value="Unassembled WGS sequence"/>
</dbReference>
<keyword evidence="4 5" id="KW-0472">Membrane</keyword>
<dbReference type="InParanoid" id="A9VEL0"/>
<organism evidence="7 8">
    <name type="scientific">Monosiga brevicollis</name>
    <name type="common">Choanoflagellate</name>
    <dbReference type="NCBI Taxonomy" id="81824"/>
    <lineage>
        <taxon>Eukaryota</taxon>
        <taxon>Choanoflagellata</taxon>
        <taxon>Craspedida</taxon>
        <taxon>Salpingoecidae</taxon>
        <taxon>Monosiga</taxon>
    </lineage>
</organism>
<comment type="subcellular location">
    <subcellularLocation>
        <location evidence="1">Membrane</location>
        <topology evidence="1">Multi-pass membrane protein</topology>
    </subcellularLocation>
</comment>
<dbReference type="EMBL" id="CH991694">
    <property type="protein sequence ID" value="EDQ84031.1"/>
    <property type="molecule type" value="Genomic_DNA"/>
</dbReference>
<feature type="non-terminal residue" evidence="7">
    <location>
        <position position="1"/>
    </location>
</feature>
<feature type="transmembrane region" description="Helical" evidence="5">
    <location>
        <begin position="122"/>
        <end position="149"/>
    </location>
</feature>
<evidence type="ECO:0000313" key="8">
    <source>
        <dbReference type="Proteomes" id="UP000001357"/>
    </source>
</evidence>
<keyword evidence="2 5" id="KW-0812">Transmembrane</keyword>
<dbReference type="PANTHER" id="PTHR12308:SF84">
    <property type="entry name" value="ANOCTAMIN"/>
    <property type="match status" value="1"/>
</dbReference>
<keyword evidence="3 5" id="KW-1133">Transmembrane helix</keyword>
<feature type="transmembrane region" description="Helical" evidence="5">
    <location>
        <begin position="191"/>
        <end position="213"/>
    </location>
</feature>
<dbReference type="PANTHER" id="PTHR12308">
    <property type="entry name" value="ANOCTAMIN"/>
    <property type="match status" value="1"/>
</dbReference>
<name>A9VEL0_MONBE</name>
<evidence type="ECO:0000259" key="6">
    <source>
        <dbReference type="Pfam" id="PF04547"/>
    </source>
</evidence>
<evidence type="ECO:0000256" key="4">
    <source>
        <dbReference type="ARBA" id="ARBA00023136"/>
    </source>
</evidence>
<proteinExistence type="predicted"/>
<dbReference type="KEGG" id="mbr:MONBRDRAFT_30659"/>
<feature type="transmembrane region" description="Helical" evidence="5">
    <location>
        <begin position="275"/>
        <end position="300"/>
    </location>
</feature>
<sequence>LTFQEYGDLAVATYAARENRNARRFEFEEVANEAELSDLRKAHVPNVTHRYGARHGRQRQHYQLDGDIDVELTPAEQHAVFGDALVQKYGVRGVLYELWGRFGAWRNHQPLQLVRRYFGEKFVFYFAFLGSYTAWLLLPSLLGLITLFYGLGNFRGRQDAEDLCNSNITVCGACSSCNKWELKDSCLSYQVLYIFDNEFTVAFAWIMSIWATLFHDSWLRREAELAYDYEVDDAQDLEPQRPQFEAQHGVYQRNPVTGVVEKYYPKQLRYMKYSVTVSTVLVVCACVIIALVGTIVYRLAVYISLLEAGDGTQREQTEASLVASSTAAVINLVFILLLSLIYPYLAIFLTNWENHKTESAYERHLTFKVFLFNAVNLYSSLFYVAFFQSRDIGVPGNYDRFLGYEADRCPTY</sequence>
<dbReference type="OMA" id="VAFAWIM"/>
<feature type="domain" description="Anoctamin transmembrane" evidence="6">
    <location>
        <begin position="114"/>
        <end position="409"/>
    </location>
</feature>
<gene>
    <name evidence="7" type="ORF">MONBRDRAFT_30659</name>
</gene>
<evidence type="ECO:0000256" key="2">
    <source>
        <dbReference type="ARBA" id="ARBA00022692"/>
    </source>
</evidence>
<dbReference type="GO" id="GO:0016020">
    <property type="term" value="C:membrane"/>
    <property type="evidence" value="ECO:0007669"/>
    <property type="project" value="UniProtKB-SubCell"/>
</dbReference>
<dbReference type="AlphaFoldDB" id="A9VEL0"/>
<reference evidence="7 8" key="1">
    <citation type="journal article" date="2008" name="Nature">
        <title>The genome of the choanoflagellate Monosiga brevicollis and the origin of metazoans.</title>
        <authorList>
            <consortium name="JGI Sequencing"/>
            <person name="King N."/>
            <person name="Westbrook M.J."/>
            <person name="Young S.L."/>
            <person name="Kuo A."/>
            <person name="Abedin M."/>
            <person name="Chapman J."/>
            <person name="Fairclough S."/>
            <person name="Hellsten U."/>
            <person name="Isogai Y."/>
            <person name="Letunic I."/>
            <person name="Marr M."/>
            <person name="Pincus D."/>
            <person name="Putnam N."/>
            <person name="Rokas A."/>
            <person name="Wright K.J."/>
            <person name="Zuzow R."/>
            <person name="Dirks W."/>
            <person name="Good M."/>
            <person name="Goodstein D."/>
            <person name="Lemons D."/>
            <person name="Li W."/>
            <person name="Lyons J.B."/>
            <person name="Morris A."/>
            <person name="Nichols S."/>
            <person name="Richter D.J."/>
            <person name="Salamov A."/>
            <person name="Bork P."/>
            <person name="Lim W.A."/>
            <person name="Manning G."/>
            <person name="Miller W.T."/>
            <person name="McGinnis W."/>
            <person name="Shapiro H."/>
            <person name="Tjian R."/>
            <person name="Grigoriev I.V."/>
            <person name="Rokhsar D."/>
        </authorList>
    </citation>
    <scope>NUCLEOTIDE SEQUENCE [LARGE SCALE GENOMIC DNA]</scope>
    <source>
        <strain evidence="8">MX1 / ATCC 50154</strain>
    </source>
</reference>
<feature type="non-terminal residue" evidence="7">
    <location>
        <position position="412"/>
    </location>
</feature>
<dbReference type="eggNOG" id="KOG2514">
    <property type="taxonomic scope" value="Eukaryota"/>
</dbReference>
<evidence type="ECO:0000256" key="1">
    <source>
        <dbReference type="ARBA" id="ARBA00004141"/>
    </source>
</evidence>
<evidence type="ECO:0000256" key="5">
    <source>
        <dbReference type="SAM" id="Phobius"/>
    </source>
</evidence>
<dbReference type="Pfam" id="PF04547">
    <property type="entry name" value="Anoctamin"/>
    <property type="match status" value="1"/>
</dbReference>
<feature type="transmembrane region" description="Helical" evidence="5">
    <location>
        <begin position="365"/>
        <end position="386"/>
    </location>
</feature>
<dbReference type="InterPro" id="IPR007632">
    <property type="entry name" value="Anoctamin"/>
</dbReference>
<protein>
    <recommendedName>
        <fullName evidence="6">Anoctamin transmembrane domain-containing protein</fullName>
    </recommendedName>
</protein>
<evidence type="ECO:0000256" key="3">
    <source>
        <dbReference type="ARBA" id="ARBA00022989"/>
    </source>
</evidence>
<dbReference type="InterPro" id="IPR049452">
    <property type="entry name" value="Anoctamin_TM"/>
</dbReference>
<dbReference type="GeneID" id="5896418"/>
<accession>A9VEL0</accession>
<feature type="transmembrane region" description="Helical" evidence="5">
    <location>
        <begin position="320"/>
        <end position="345"/>
    </location>
</feature>
<evidence type="ECO:0000313" key="7">
    <source>
        <dbReference type="EMBL" id="EDQ84031.1"/>
    </source>
</evidence>